<sequence length="258" mass="27609">MRNNGDGTFTDQTDEAGLLVDFSQSRAVVFADFDADHDTDLFVCNADAPSLLFANARLGTFTTLSGRFTPAVHKHAVAVAESDFNRDGDADLLVAGGRELYLYDNDGEARFTARPVPLPTRLAVSGVGRIDVFDYNDDGWLDLLLAGADGQSLALLAGDPSGDFHDVSSSATLDTYRGQVADMAAGDLDGDGDADLVLLTRDRGLRLLRGDGNGQRRGISVRLVGKKVNRSGYGATVEIAAGRHYQKQTVRDGRLHFG</sequence>
<dbReference type="Pfam" id="PF13517">
    <property type="entry name" value="FG-GAP_3"/>
    <property type="match status" value="1"/>
</dbReference>
<dbReference type="InterPro" id="IPR028994">
    <property type="entry name" value="Integrin_alpha_N"/>
</dbReference>
<dbReference type="SUPFAM" id="SSF69318">
    <property type="entry name" value="Integrin alpha N-terminal domain"/>
    <property type="match status" value="1"/>
</dbReference>
<dbReference type="PANTHER" id="PTHR44103:SF1">
    <property type="entry name" value="PROPROTEIN CONVERTASE P"/>
    <property type="match status" value="1"/>
</dbReference>
<evidence type="ECO:0000256" key="1">
    <source>
        <dbReference type="ARBA" id="ARBA00022729"/>
    </source>
</evidence>
<reference evidence="2" key="1">
    <citation type="journal article" date="2014" name="Front. Microbiol.">
        <title>High frequency of phylogenetically diverse reductive dehalogenase-homologous genes in deep subseafloor sedimentary metagenomes.</title>
        <authorList>
            <person name="Kawai M."/>
            <person name="Futagami T."/>
            <person name="Toyoda A."/>
            <person name="Takaki Y."/>
            <person name="Nishi S."/>
            <person name="Hori S."/>
            <person name="Arai W."/>
            <person name="Tsubouchi T."/>
            <person name="Morono Y."/>
            <person name="Uchiyama I."/>
            <person name="Ito T."/>
            <person name="Fujiyama A."/>
            <person name="Inagaki F."/>
            <person name="Takami H."/>
        </authorList>
    </citation>
    <scope>NUCLEOTIDE SEQUENCE</scope>
    <source>
        <strain evidence="2">Expedition CK06-06</strain>
    </source>
</reference>
<name>X0X824_9ZZZZ</name>
<evidence type="ECO:0000313" key="2">
    <source>
        <dbReference type="EMBL" id="GAG21116.1"/>
    </source>
</evidence>
<dbReference type="AlphaFoldDB" id="X0X824"/>
<dbReference type="PANTHER" id="PTHR44103">
    <property type="entry name" value="PROPROTEIN CONVERTASE P"/>
    <property type="match status" value="1"/>
</dbReference>
<proteinExistence type="predicted"/>
<evidence type="ECO:0008006" key="3">
    <source>
        <dbReference type="Google" id="ProtNLM"/>
    </source>
</evidence>
<accession>X0X824</accession>
<comment type="caution">
    <text evidence="2">The sequence shown here is derived from an EMBL/GenBank/DDBJ whole genome shotgun (WGS) entry which is preliminary data.</text>
</comment>
<protein>
    <recommendedName>
        <fullName evidence="3">ASPIC/UnbV domain-containing protein</fullName>
    </recommendedName>
</protein>
<dbReference type="EMBL" id="BARS01035665">
    <property type="protein sequence ID" value="GAG21116.1"/>
    <property type="molecule type" value="Genomic_DNA"/>
</dbReference>
<organism evidence="2">
    <name type="scientific">marine sediment metagenome</name>
    <dbReference type="NCBI Taxonomy" id="412755"/>
    <lineage>
        <taxon>unclassified sequences</taxon>
        <taxon>metagenomes</taxon>
        <taxon>ecological metagenomes</taxon>
    </lineage>
</organism>
<feature type="non-terminal residue" evidence="2">
    <location>
        <position position="258"/>
    </location>
</feature>
<keyword evidence="1" id="KW-0732">Signal</keyword>
<dbReference type="InterPro" id="IPR013517">
    <property type="entry name" value="FG-GAP"/>
</dbReference>
<gene>
    <name evidence="2" type="ORF">S01H1_54923</name>
</gene>